<dbReference type="Proteomes" id="UP001600943">
    <property type="component" value="Unassembled WGS sequence"/>
</dbReference>
<reference evidence="1 2" key="1">
    <citation type="submission" date="2024-04" db="EMBL/GenBank/DDBJ databases">
        <title>Defined microbial consortia suppress multidrug-resistant proinflammatory Enterobacteriaceae via ecological control.</title>
        <authorList>
            <person name="Furuichi M."/>
            <person name="Kawaguchi T."/>
            <person name="Pust M."/>
            <person name="Yasuma K."/>
            <person name="Plichta D."/>
            <person name="Hasegawa N."/>
            <person name="Ohya T."/>
            <person name="Bhattarai S."/>
            <person name="Sasajima S."/>
            <person name="Aoto Y."/>
            <person name="Tuganbaev T."/>
            <person name="Yaginuma M."/>
            <person name="Ueda M."/>
            <person name="Okahashi N."/>
            <person name="Amafuji K."/>
            <person name="Kiridooshi Y."/>
            <person name="Sugita K."/>
            <person name="Strazar M."/>
            <person name="Skelly A."/>
            <person name="Suda W."/>
            <person name="Hattori M."/>
            <person name="Nakamoto N."/>
            <person name="Caballero S."/>
            <person name="Norman J."/>
            <person name="Olle B."/>
            <person name="Tanoue T."/>
            <person name="Arita M."/>
            <person name="Bucci V."/>
            <person name="Atarashi K."/>
            <person name="Xavier R."/>
            <person name="Honda K."/>
        </authorList>
    </citation>
    <scope>NUCLEOTIDE SEQUENCE [LARGE SCALE GENOMIC DNA]</scope>
    <source>
        <strain evidence="2">k04-0078-D8-1</strain>
    </source>
</reference>
<protein>
    <submittedName>
        <fullName evidence="1">Uncharacterized protein</fullName>
    </submittedName>
</protein>
<sequence length="75" mass="8563">MYYDTAAVRTLNGYRTAEHDRDLNQGRFAYMHGCPGLYIEKNTYPEKGGFSCGIRLGGEDHTALCYHHQFQPDGF</sequence>
<accession>A0ABQ0BIM8</accession>
<name>A0ABQ0BIM8_9FIRM</name>
<keyword evidence="2" id="KW-1185">Reference proteome</keyword>
<gene>
    <name evidence="1" type="ORF">K040078D81_54290</name>
</gene>
<evidence type="ECO:0000313" key="1">
    <source>
        <dbReference type="EMBL" id="GAA6411312.1"/>
    </source>
</evidence>
<dbReference type="EMBL" id="BAABYW010000002">
    <property type="protein sequence ID" value="GAA6411312.1"/>
    <property type="molecule type" value="Genomic_DNA"/>
</dbReference>
<proteinExistence type="predicted"/>
<comment type="caution">
    <text evidence="1">The sequence shown here is derived from an EMBL/GenBank/DDBJ whole genome shotgun (WGS) entry which is preliminary data.</text>
</comment>
<organism evidence="1 2">
    <name type="scientific">Blautia hominis</name>
    <dbReference type="NCBI Taxonomy" id="2025493"/>
    <lineage>
        <taxon>Bacteria</taxon>
        <taxon>Bacillati</taxon>
        <taxon>Bacillota</taxon>
        <taxon>Clostridia</taxon>
        <taxon>Lachnospirales</taxon>
        <taxon>Lachnospiraceae</taxon>
        <taxon>Blautia</taxon>
    </lineage>
</organism>
<evidence type="ECO:0000313" key="2">
    <source>
        <dbReference type="Proteomes" id="UP001600943"/>
    </source>
</evidence>